<dbReference type="InterPro" id="IPR029062">
    <property type="entry name" value="Class_I_gatase-like"/>
</dbReference>
<proteinExistence type="predicted"/>
<dbReference type="GO" id="GO:0006598">
    <property type="term" value="P:polyamine catabolic process"/>
    <property type="evidence" value="ECO:0007669"/>
    <property type="project" value="TreeGrafter"/>
</dbReference>
<keyword evidence="1" id="KW-0808">Transferase</keyword>
<dbReference type="PANTHER" id="PTHR43235:SF1">
    <property type="entry name" value="GLUTAMINE AMIDOTRANSFERASE PB2B2.05-RELATED"/>
    <property type="match status" value="1"/>
</dbReference>
<accession>A0A7W9VUK4</accession>
<evidence type="ECO:0000313" key="2">
    <source>
        <dbReference type="Proteomes" id="UP000533306"/>
    </source>
</evidence>
<dbReference type="InterPro" id="IPR044668">
    <property type="entry name" value="PuuD-like"/>
</dbReference>
<keyword evidence="2" id="KW-1185">Reference proteome</keyword>
<dbReference type="InterPro" id="IPR011697">
    <property type="entry name" value="Peptidase_C26"/>
</dbReference>
<dbReference type="PROSITE" id="PS51273">
    <property type="entry name" value="GATASE_TYPE_1"/>
    <property type="match status" value="1"/>
</dbReference>
<keyword evidence="1" id="KW-0315">Glutamine amidotransferase</keyword>
<dbReference type="Gene3D" id="3.40.50.880">
    <property type="match status" value="1"/>
</dbReference>
<dbReference type="GO" id="GO:0005829">
    <property type="term" value="C:cytosol"/>
    <property type="evidence" value="ECO:0007669"/>
    <property type="project" value="TreeGrafter"/>
</dbReference>
<dbReference type="GO" id="GO:0016740">
    <property type="term" value="F:transferase activity"/>
    <property type="evidence" value="ECO:0007669"/>
    <property type="project" value="UniProtKB-KW"/>
</dbReference>
<gene>
    <name evidence="1" type="ORF">HNR59_001136</name>
</gene>
<comment type="caution">
    <text evidence="1">The sequence shown here is derived from an EMBL/GenBank/DDBJ whole genome shotgun (WGS) entry which is preliminary data.</text>
</comment>
<protein>
    <submittedName>
        <fullName evidence="1">Putative glutamine amidotransferase</fullName>
    </submittedName>
</protein>
<dbReference type="Pfam" id="PF07722">
    <property type="entry name" value="Peptidase_C26"/>
    <property type="match status" value="1"/>
</dbReference>
<dbReference type="AlphaFoldDB" id="A0A7W9VUK4"/>
<dbReference type="SUPFAM" id="SSF52317">
    <property type="entry name" value="Class I glutamine amidotransferase-like"/>
    <property type="match status" value="1"/>
</dbReference>
<organism evidence="1 2">
    <name type="scientific">Aquamicrobium lusatiense</name>
    <dbReference type="NCBI Taxonomy" id="89772"/>
    <lineage>
        <taxon>Bacteria</taxon>
        <taxon>Pseudomonadati</taxon>
        <taxon>Pseudomonadota</taxon>
        <taxon>Alphaproteobacteria</taxon>
        <taxon>Hyphomicrobiales</taxon>
        <taxon>Phyllobacteriaceae</taxon>
        <taxon>Aquamicrobium</taxon>
    </lineage>
</organism>
<name>A0A7W9VUK4_9HYPH</name>
<dbReference type="EMBL" id="JACHEU010000001">
    <property type="protein sequence ID" value="MBB6011791.1"/>
    <property type="molecule type" value="Genomic_DNA"/>
</dbReference>
<dbReference type="Proteomes" id="UP000533306">
    <property type="component" value="Unassembled WGS sequence"/>
</dbReference>
<dbReference type="PANTHER" id="PTHR43235">
    <property type="entry name" value="GLUTAMINE AMIDOTRANSFERASE PB2B2.05-RELATED"/>
    <property type="match status" value="1"/>
</dbReference>
<reference evidence="1 2" key="1">
    <citation type="submission" date="2020-08" db="EMBL/GenBank/DDBJ databases">
        <title>Genomic Encyclopedia of Type Strains, Phase IV (KMG-IV): sequencing the most valuable type-strain genomes for metagenomic binning, comparative biology and taxonomic classification.</title>
        <authorList>
            <person name="Goeker M."/>
        </authorList>
    </citation>
    <scope>NUCLEOTIDE SEQUENCE [LARGE SCALE GENOMIC DNA]</scope>
    <source>
        <strain evidence="1 2">DSM 11099</strain>
    </source>
</reference>
<dbReference type="GO" id="GO:0033969">
    <property type="term" value="F:gamma-glutamyl-gamma-aminobutyrate hydrolase activity"/>
    <property type="evidence" value="ECO:0007669"/>
    <property type="project" value="TreeGrafter"/>
</dbReference>
<sequence>MPQTTSEHKPAGPRILVSGSLSSPYASDYLACTLREFSDSAFAGLKAGGASVSFVEASAPQLTQREALEDVDGVLMLGGADADPQTYGQQVVADSVYGIHRAADDYEIGLLQLAREKGLPILGICRGMQLLNIAAGGDMVQEIGGGTMHYLNADNSVMTAHPTEILPDTRLEEVFGAGEIIVRSGHHQAVSKVGEGLRVASRAADGIVEALEGTDDAWVVGVQWHPEDPKASHEDFERLVGAFLAHCRRA</sequence>
<evidence type="ECO:0000313" key="1">
    <source>
        <dbReference type="EMBL" id="MBB6011791.1"/>
    </source>
</evidence>
<dbReference type="RefSeq" id="WP_183827170.1">
    <property type="nucleotide sequence ID" value="NZ_JACHEU010000001.1"/>
</dbReference>